<comment type="caution">
    <text evidence="3">The sequence shown here is derived from an EMBL/GenBank/DDBJ whole genome shotgun (WGS) entry which is preliminary data.</text>
</comment>
<accession>A0ABT7LCW9</accession>
<protein>
    <submittedName>
        <fullName evidence="3">Uncharacterized protein</fullName>
    </submittedName>
</protein>
<reference evidence="3 4" key="1">
    <citation type="submission" date="2023-06" db="EMBL/GenBank/DDBJ databases">
        <title>Pelomonas sp. APW6 16S ribosomal RNA gene genome sequencing and assembly.</title>
        <authorList>
            <person name="Woo H."/>
        </authorList>
    </citation>
    <scope>NUCLEOTIDE SEQUENCE [LARGE SCALE GENOMIC DNA]</scope>
    <source>
        <strain evidence="3 4">APW6</strain>
    </source>
</reference>
<feature type="signal peptide" evidence="2">
    <location>
        <begin position="1"/>
        <end position="19"/>
    </location>
</feature>
<dbReference type="EMBL" id="JASVDS010000001">
    <property type="protein sequence ID" value="MDL5030704.1"/>
    <property type="molecule type" value="Genomic_DNA"/>
</dbReference>
<evidence type="ECO:0000256" key="1">
    <source>
        <dbReference type="SAM" id="MobiDB-lite"/>
    </source>
</evidence>
<dbReference type="Proteomes" id="UP001238603">
    <property type="component" value="Unassembled WGS sequence"/>
</dbReference>
<evidence type="ECO:0000313" key="3">
    <source>
        <dbReference type="EMBL" id="MDL5030704.1"/>
    </source>
</evidence>
<organism evidence="3 4">
    <name type="scientific">Roseateles subflavus</name>
    <dbReference type="NCBI Taxonomy" id="3053353"/>
    <lineage>
        <taxon>Bacteria</taxon>
        <taxon>Pseudomonadati</taxon>
        <taxon>Pseudomonadota</taxon>
        <taxon>Betaproteobacteria</taxon>
        <taxon>Burkholderiales</taxon>
        <taxon>Sphaerotilaceae</taxon>
        <taxon>Roseateles</taxon>
    </lineage>
</organism>
<gene>
    <name evidence="3" type="ORF">QRD43_02200</name>
</gene>
<proteinExistence type="predicted"/>
<evidence type="ECO:0000256" key="2">
    <source>
        <dbReference type="SAM" id="SignalP"/>
    </source>
</evidence>
<feature type="compositionally biased region" description="Low complexity" evidence="1">
    <location>
        <begin position="27"/>
        <end position="42"/>
    </location>
</feature>
<feature type="compositionally biased region" description="Gly residues" evidence="1">
    <location>
        <begin position="87"/>
        <end position="107"/>
    </location>
</feature>
<name>A0ABT7LCW9_9BURK</name>
<keyword evidence="4" id="KW-1185">Reference proteome</keyword>
<feature type="region of interest" description="Disordered" evidence="1">
    <location>
        <begin position="27"/>
        <end position="140"/>
    </location>
</feature>
<keyword evidence="2" id="KW-0732">Signal</keyword>
<feature type="chain" id="PRO_5047138330" evidence="2">
    <location>
        <begin position="20"/>
        <end position="227"/>
    </location>
</feature>
<evidence type="ECO:0000313" key="4">
    <source>
        <dbReference type="Proteomes" id="UP001238603"/>
    </source>
</evidence>
<sequence length="227" mass="23029">MKTIAALMSAACLCAPVAAQVQTQSATTPATASKTLSSSAAQPGGKPTRIAGAPGANLQALSGDSEGCPRGPNGEEECTVEVSGSSNRGGSGGGSLGSGGGGLGGPQTCGSRKVLQAQECTPDTPGGTGKGPDPEEEARRTKKLIDCIDKHSERQKNIEDDYKSELAICAGSTSIGAGGISLPLNWVDEGLGMIGYSCRQRAEKRQREKTQDSNARFLTCKEDALGG</sequence>
<dbReference type="RefSeq" id="WP_285980835.1">
    <property type="nucleotide sequence ID" value="NZ_JASVDS010000001.1"/>
</dbReference>